<keyword evidence="7" id="KW-0998">Cell outer membrane</keyword>
<dbReference type="EMBL" id="QURN01000008">
    <property type="protein sequence ID" value="RFC67367.1"/>
    <property type="molecule type" value="Genomic_DNA"/>
</dbReference>
<evidence type="ECO:0000256" key="7">
    <source>
        <dbReference type="ARBA" id="ARBA00023237"/>
    </source>
</evidence>
<comment type="caution">
    <text evidence="9">The sequence shown here is derived from an EMBL/GenBank/DDBJ whole genome shotgun (WGS) entry which is preliminary data.</text>
</comment>
<keyword evidence="6" id="KW-0472">Membrane</keyword>
<dbReference type="RefSeq" id="WP_116624239.1">
    <property type="nucleotide sequence ID" value="NZ_QURN01000008.1"/>
</dbReference>
<dbReference type="PANTHER" id="PTHR35093:SF8">
    <property type="entry name" value="OUTER MEMBRANE PROTEIN NMB0088-RELATED"/>
    <property type="match status" value="1"/>
</dbReference>
<dbReference type="GO" id="GO:0015483">
    <property type="term" value="F:long-chain fatty acid transporting porin activity"/>
    <property type="evidence" value="ECO:0007669"/>
    <property type="project" value="TreeGrafter"/>
</dbReference>
<keyword evidence="5 8" id="KW-0732">Signal</keyword>
<evidence type="ECO:0000313" key="10">
    <source>
        <dbReference type="Proteomes" id="UP000262379"/>
    </source>
</evidence>
<accession>A0A371XDQ8</accession>
<feature type="signal peptide" evidence="8">
    <location>
        <begin position="1"/>
        <end position="25"/>
    </location>
</feature>
<dbReference type="SUPFAM" id="SSF56935">
    <property type="entry name" value="Porins"/>
    <property type="match status" value="1"/>
</dbReference>
<gene>
    <name evidence="9" type="ORF">DY251_12555</name>
</gene>
<protein>
    <submittedName>
        <fullName evidence="9">Aromatic hydrocarbon degradation protein</fullName>
    </submittedName>
</protein>
<name>A0A371XDQ8_9HYPH</name>
<evidence type="ECO:0000256" key="8">
    <source>
        <dbReference type="SAM" id="SignalP"/>
    </source>
</evidence>
<comment type="subcellular location">
    <subcellularLocation>
        <location evidence="1">Cell outer membrane</location>
        <topology evidence="1">Multi-pass membrane protein</topology>
    </subcellularLocation>
</comment>
<evidence type="ECO:0000256" key="6">
    <source>
        <dbReference type="ARBA" id="ARBA00023136"/>
    </source>
</evidence>
<dbReference type="InterPro" id="IPR005017">
    <property type="entry name" value="OMPP1/FadL/TodX"/>
</dbReference>
<organism evidence="9 10">
    <name type="scientific">Mesorhizobium denitrificans</name>
    <dbReference type="NCBI Taxonomy" id="2294114"/>
    <lineage>
        <taxon>Bacteria</taxon>
        <taxon>Pseudomonadati</taxon>
        <taxon>Pseudomonadota</taxon>
        <taxon>Alphaproteobacteria</taxon>
        <taxon>Hyphomicrobiales</taxon>
        <taxon>Phyllobacteriaceae</taxon>
        <taxon>Mesorhizobium</taxon>
    </lineage>
</organism>
<sequence>MNRLLVKSLLGATFLSMAVVGTANAGGFGRGTADTDIIYEDGNFNMRSSVTYVHPTRKFKSNANPQLNGTDYAADYMVPSFAVKLNVTDNFRCAGTHVMNNGGNAQYDFPTISGKLSEEFTTYESALTCGVKFDVGKGNFWLLGGGFMEQFDYNRVNVVGSLPGDVALSNAVLSLDGDDTGYRLGVAYEIKEIAFRAQLMYRSGTHYGADGSLTVPTGALLGAQAAALQQQAQALAAAGQLLQAQQVGAQAQAVLGQAYAAAAANLRNALPAIGTGDLPQSVELKLQSGIAPGWLAFGAIKWTDWSETKQLIAEAFTPLGTTINSTNDYFWKDGWTFTAGVGHQFNDNVSGLVALTYDQGVATGWDLISDSWTVSAGTLLKDKFGGELRLGGGLTYIGSAEETNYAPGENSSADSGWAVAGNVGYSIKW</sequence>
<keyword evidence="4" id="KW-0812">Transmembrane</keyword>
<evidence type="ECO:0000256" key="2">
    <source>
        <dbReference type="ARBA" id="ARBA00008163"/>
    </source>
</evidence>
<evidence type="ECO:0000256" key="3">
    <source>
        <dbReference type="ARBA" id="ARBA00022452"/>
    </source>
</evidence>
<keyword evidence="3" id="KW-1134">Transmembrane beta strand</keyword>
<evidence type="ECO:0000313" key="9">
    <source>
        <dbReference type="EMBL" id="RFC67367.1"/>
    </source>
</evidence>
<comment type="similarity">
    <text evidence="2">Belongs to the OmpP1/FadL family.</text>
</comment>
<dbReference type="GO" id="GO:0009279">
    <property type="term" value="C:cell outer membrane"/>
    <property type="evidence" value="ECO:0007669"/>
    <property type="project" value="UniProtKB-SubCell"/>
</dbReference>
<proteinExistence type="inferred from homology"/>
<feature type="chain" id="PRO_5017018653" evidence="8">
    <location>
        <begin position="26"/>
        <end position="429"/>
    </location>
</feature>
<dbReference type="AlphaFoldDB" id="A0A371XDQ8"/>
<dbReference type="Proteomes" id="UP000262379">
    <property type="component" value="Unassembled WGS sequence"/>
</dbReference>
<evidence type="ECO:0000256" key="5">
    <source>
        <dbReference type="ARBA" id="ARBA00022729"/>
    </source>
</evidence>
<keyword evidence="10" id="KW-1185">Reference proteome</keyword>
<dbReference type="PANTHER" id="PTHR35093">
    <property type="entry name" value="OUTER MEMBRANE PROTEIN NMB0088-RELATED"/>
    <property type="match status" value="1"/>
</dbReference>
<evidence type="ECO:0000256" key="1">
    <source>
        <dbReference type="ARBA" id="ARBA00004571"/>
    </source>
</evidence>
<reference evidence="10" key="1">
    <citation type="submission" date="2018-08" db="EMBL/GenBank/DDBJ databases">
        <authorList>
            <person name="Im W.T."/>
        </authorList>
    </citation>
    <scope>NUCLEOTIDE SEQUENCE [LARGE SCALE GENOMIC DNA]</scope>
    <source>
        <strain evidence="10">LA-28</strain>
    </source>
</reference>
<dbReference type="Gene3D" id="2.40.160.60">
    <property type="entry name" value="Outer membrane protein transport protein (OMPP1/FadL/TodX)"/>
    <property type="match status" value="1"/>
</dbReference>
<evidence type="ECO:0000256" key="4">
    <source>
        <dbReference type="ARBA" id="ARBA00022692"/>
    </source>
</evidence>
<dbReference type="Pfam" id="PF03349">
    <property type="entry name" value="Toluene_X"/>
    <property type="match status" value="1"/>
</dbReference>